<dbReference type="InterPro" id="IPR016187">
    <property type="entry name" value="CTDL_fold"/>
</dbReference>
<feature type="chain" id="PRO_5035840688" description="C-type lectin domain-containing protein" evidence="2">
    <location>
        <begin position="28"/>
        <end position="231"/>
    </location>
</feature>
<proteinExistence type="predicted"/>
<dbReference type="PANTHER" id="PTHR22802:SF465">
    <property type="entry name" value="AT17652P-RELATED"/>
    <property type="match status" value="1"/>
</dbReference>
<dbReference type="InterPro" id="IPR051004">
    <property type="entry name" value="DC-SIGN_domain-containing"/>
</dbReference>
<keyword evidence="2" id="KW-0732">Signal</keyword>
<dbReference type="InterPro" id="IPR018378">
    <property type="entry name" value="C-type_lectin_CS"/>
</dbReference>
<dbReference type="PROSITE" id="PS50041">
    <property type="entry name" value="C_TYPE_LECTIN_2"/>
    <property type="match status" value="1"/>
</dbReference>
<evidence type="ECO:0000256" key="1">
    <source>
        <dbReference type="ARBA" id="ARBA00023157"/>
    </source>
</evidence>
<organism evidence="4 5">
    <name type="scientific">Cloeon dipterum</name>
    <dbReference type="NCBI Taxonomy" id="197152"/>
    <lineage>
        <taxon>Eukaryota</taxon>
        <taxon>Metazoa</taxon>
        <taxon>Ecdysozoa</taxon>
        <taxon>Arthropoda</taxon>
        <taxon>Hexapoda</taxon>
        <taxon>Insecta</taxon>
        <taxon>Pterygota</taxon>
        <taxon>Palaeoptera</taxon>
        <taxon>Ephemeroptera</taxon>
        <taxon>Pisciforma</taxon>
        <taxon>Baetidae</taxon>
        <taxon>Cloeon</taxon>
    </lineage>
</organism>
<evidence type="ECO:0000313" key="4">
    <source>
        <dbReference type="EMBL" id="CAB3363353.1"/>
    </source>
</evidence>
<sequence length="231" mass="26418">MAATHAPLLRLALFILQFSLFALRAWAQEPEISLLGNEMDKNREYQCVASCFQLSGQGQQTAAKSMVPECVVDYRSISSDCNEPTKNLGLIVLDSGRYWVSSEKKNWHEASRICRTYSMQLAGLETKEEIQAVAEKAFVNDTTPPVEGFWMSLCDLVEDGKWYWAHSGEDLAYSQWDSGEPNDVNKVPQRCVEVKMATDKSFKWADRDCMDERKFICEMPEICYRQYCNTS</sequence>
<keyword evidence="1" id="KW-1015">Disulfide bond</keyword>
<dbReference type="SUPFAM" id="SSF56436">
    <property type="entry name" value="C-type lectin-like"/>
    <property type="match status" value="1"/>
</dbReference>
<evidence type="ECO:0000256" key="2">
    <source>
        <dbReference type="SAM" id="SignalP"/>
    </source>
</evidence>
<dbReference type="SMART" id="SM00034">
    <property type="entry name" value="CLECT"/>
    <property type="match status" value="1"/>
</dbReference>
<protein>
    <recommendedName>
        <fullName evidence="3">C-type lectin domain-containing protein</fullName>
    </recommendedName>
</protein>
<dbReference type="Pfam" id="PF00059">
    <property type="entry name" value="Lectin_C"/>
    <property type="match status" value="1"/>
</dbReference>
<evidence type="ECO:0000313" key="5">
    <source>
        <dbReference type="Proteomes" id="UP000494165"/>
    </source>
</evidence>
<dbReference type="Gene3D" id="3.10.100.10">
    <property type="entry name" value="Mannose-Binding Protein A, subunit A"/>
    <property type="match status" value="1"/>
</dbReference>
<name>A0A8S1C277_9INSE</name>
<keyword evidence="5" id="KW-1185">Reference proteome</keyword>
<dbReference type="PANTHER" id="PTHR22802">
    <property type="entry name" value="C-TYPE LECTIN SUPERFAMILY MEMBER"/>
    <property type="match status" value="1"/>
</dbReference>
<feature type="domain" description="C-type lectin" evidence="3">
    <location>
        <begin position="93"/>
        <end position="218"/>
    </location>
</feature>
<accession>A0A8S1C277</accession>
<feature type="signal peptide" evidence="2">
    <location>
        <begin position="1"/>
        <end position="27"/>
    </location>
</feature>
<comment type="caution">
    <text evidence="4">The sequence shown here is derived from an EMBL/GenBank/DDBJ whole genome shotgun (WGS) entry which is preliminary data.</text>
</comment>
<gene>
    <name evidence="4" type="ORF">CLODIP_2_CD02301</name>
</gene>
<dbReference type="Proteomes" id="UP000494165">
    <property type="component" value="Unassembled WGS sequence"/>
</dbReference>
<evidence type="ECO:0000259" key="3">
    <source>
        <dbReference type="PROSITE" id="PS50041"/>
    </source>
</evidence>
<dbReference type="InterPro" id="IPR016186">
    <property type="entry name" value="C-type_lectin-like/link_sf"/>
</dbReference>
<dbReference type="EMBL" id="CADEPI010000012">
    <property type="protein sequence ID" value="CAB3363353.1"/>
    <property type="molecule type" value="Genomic_DNA"/>
</dbReference>
<dbReference type="CDD" id="cd00037">
    <property type="entry name" value="CLECT"/>
    <property type="match status" value="1"/>
</dbReference>
<reference evidence="4 5" key="1">
    <citation type="submission" date="2020-04" db="EMBL/GenBank/DDBJ databases">
        <authorList>
            <person name="Alioto T."/>
            <person name="Alioto T."/>
            <person name="Gomez Garrido J."/>
        </authorList>
    </citation>
    <scope>NUCLEOTIDE SEQUENCE [LARGE SCALE GENOMIC DNA]</scope>
</reference>
<dbReference type="PROSITE" id="PS00615">
    <property type="entry name" value="C_TYPE_LECTIN_1"/>
    <property type="match status" value="1"/>
</dbReference>
<dbReference type="OrthoDB" id="6133475at2759"/>
<dbReference type="AlphaFoldDB" id="A0A8S1C277"/>
<dbReference type="InterPro" id="IPR001304">
    <property type="entry name" value="C-type_lectin-like"/>
</dbReference>